<dbReference type="Gene3D" id="3.30.470.20">
    <property type="entry name" value="ATP-grasp fold, B domain"/>
    <property type="match status" value="1"/>
</dbReference>
<dbReference type="PANTHER" id="PTHR43585:SF2">
    <property type="entry name" value="ATP-GRASP ENZYME FSQD"/>
    <property type="match status" value="1"/>
</dbReference>
<accession>A0A6G3X7L4</accession>
<dbReference type="InterPro" id="IPR052032">
    <property type="entry name" value="ATP-dep_AA_Ligase"/>
</dbReference>
<comment type="caution">
    <text evidence="7">The sequence shown here is derived from an EMBL/GenBank/DDBJ whole genome shotgun (WGS) entry which is preliminary data.</text>
</comment>
<evidence type="ECO:0000256" key="4">
    <source>
        <dbReference type="PROSITE-ProRule" id="PRU00409"/>
    </source>
</evidence>
<keyword evidence="3 4" id="KW-0067">ATP-binding</keyword>
<feature type="region of interest" description="Disordered" evidence="5">
    <location>
        <begin position="1"/>
        <end position="21"/>
    </location>
</feature>
<feature type="region of interest" description="Disordered" evidence="5">
    <location>
        <begin position="164"/>
        <end position="186"/>
    </location>
</feature>
<dbReference type="Pfam" id="PF13535">
    <property type="entry name" value="ATP-grasp_4"/>
    <property type="match status" value="1"/>
</dbReference>
<dbReference type="SUPFAM" id="SSF56059">
    <property type="entry name" value="Glutathione synthetase ATP-binding domain-like"/>
    <property type="match status" value="1"/>
</dbReference>
<evidence type="ECO:0000313" key="7">
    <source>
        <dbReference type="EMBL" id="NEE13632.1"/>
    </source>
</evidence>
<evidence type="ECO:0000256" key="5">
    <source>
        <dbReference type="SAM" id="MobiDB-lite"/>
    </source>
</evidence>
<evidence type="ECO:0000259" key="6">
    <source>
        <dbReference type="PROSITE" id="PS50975"/>
    </source>
</evidence>
<evidence type="ECO:0000256" key="2">
    <source>
        <dbReference type="ARBA" id="ARBA00022741"/>
    </source>
</evidence>
<evidence type="ECO:0000256" key="1">
    <source>
        <dbReference type="ARBA" id="ARBA00022598"/>
    </source>
</evidence>
<dbReference type="GO" id="GO:0046872">
    <property type="term" value="F:metal ion binding"/>
    <property type="evidence" value="ECO:0007669"/>
    <property type="project" value="InterPro"/>
</dbReference>
<protein>
    <submittedName>
        <fullName evidence="7">ATP-grasp domain-containing protein</fullName>
    </submittedName>
</protein>
<dbReference type="PROSITE" id="PS50975">
    <property type="entry name" value="ATP_GRASP"/>
    <property type="match status" value="1"/>
</dbReference>
<feature type="compositionally biased region" description="Low complexity" evidence="5">
    <location>
        <begin position="7"/>
        <end position="20"/>
    </location>
</feature>
<dbReference type="GO" id="GO:0016874">
    <property type="term" value="F:ligase activity"/>
    <property type="evidence" value="ECO:0007669"/>
    <property type="project" value="UniProtKB-KW"/>
</dbReference>
<dbReference type="PANTHER" id="PTHR43585">
    <property type="entry name" value="FUMIPYRROLE BIOSYNTHESIS PROTEIN C"/>
    <property type="match status" value="1"/>
</dbReference>
<dbReference type="GO" id="GO:0005524">
    <property type="term" value="F:ATP binding"/>
    <property type="evidence" value="ECO:0007669"/>
    <property type="project" value="UniProtKB-UniRule"/>
</dbReference>
<dbReference type="AlphaFoldDB" id="A0A6G3X7L4"/>
<name>A0A6G3X7L4_9ACTN</name>
<dbReference type="EMBL" id="JAAGMN010004742">
    <property type="protein sequence ID" value="NEE13632.1"/>
    <property type="molecule type" value="Genomic_DNA"/>
</dbReference>
<gene>
    <name evidence="7" type="ORF">G3M58_45140</name>
</gene>
<evidence type="ECO:0000256" key="3">
    <source>
        <dbReference type="ARBA" id="ARBA00022840"/>
    </source>
</evidence>
<keyword evidence="1" id="KW-0436">Ligase</keyword>
<feature type="domain" description="ATP-grasp" evidence="6">
    <location>
        <begin position="160"/>
        <end position="375"/>
    </location>
</feature>
<keyword evidence="2 4" id="KW-0547">Nucleotide-binding</keyword>
<dbReference type="InterPro" id="IPR011761">
    <property type="entry name" value="ATP-grasp"/>
</dbReference>
<organism evidence="7">
    <name type="scientific">Streptomyces sp. SID7499</name>
    <dbReference type="NCBI Taxonomy" id="2706086"/>
    <lineage>
        <taxon>Bacteria</taxon>
        <taxon>Bacillati</taxon>
        <taxon>Actinomycetota</taxon>
        <taxon>Actinomycetes</taxon>
        <taxon>Kitasatosporales</taxon>
        <taxon>Streptomycetaceae</taxon>
        <taxon>Streptomyces</taxon>
    </lineage>
</organism>
<proteinExistence type="predicted"/>
<reference evidence="7" key="1">
    <citation type="submission" date="2020-01" db="EMBL/GenBank/DDBJ databases">
        <title>Insect and environment-associated Actinomycetes.</title>
        <authorList>
            <person name="Currrie C."/>
            <person name="Chevrette M."/>
            <person name="Carlson C."/>
            <person name="Stubbendieck R."/>
            <person name="Wendt-Pienkowski E."/>
        </authorList>
    </citation>
    <scope>NUCLEOTIDE SEQUENCE</scope>
    <source>
        <strain evidence="7">SID7499</strain>
    </source>
</reference>
<sequence length="488" mass="53907">MSVPTVSGSGRPCSPPSGTGAVSKAACRQVAGVLRRSCKPAFGPYVVGRRAVSDETVRNVFVIGLDEANLPTLQQVPGADQLRFHQLLTIEELQVGEVDLPALLDKAQGVLDAFDGGIDAIVGYWDFPVSTLVPMLSERYGTRSTSLESVVKCEHKYWSRLEQQKATDRHPPFGQVDLSTDPPRPPESVSYPMWLKPALSYSSELAFGVDDEEEFHKAAAEIREGMSRIGRPFEHVLERIDLPPEMDGVGGRVCLAEGAMSGVQVAVEGYVHQGEVTVYGVLDSIQYPDSPCFLRHQYPSMLPPPVIAQLHDVSERVMRQIGMDSATFSIEFFYDPKTQEINLLEINPRHSQSHAELFQYVDGVPNHHCMVRLALGEDPHMPHREGSYAMAAKWYHRWFTDGVVRRVPGPEEIARIERETPGVRIEVIPAEGDRLSDLPGQDSYSYELAHIYTGGADESELREKFDHCVAALGLAFEDAPAGSDAARE</sequence>